<dbReference type="EMBL" id="JAUIZM010000001">
    <property type="protein sequence ID" value="KAK1402082.1"/>
    <property type="molecule type" value="Genomic_DNA"/>
</dbReference>
<dbReference type="GO" id="GO:0042651">
    <property type="term" value="C:thylakoid membrane"/>
    <property type="evidence" value="ECO:0007669"/>
    <property type="project" value="TreeGrafter"/>
</dbReference>
<dbReference type="PANTHER" id="PTHR33917:SF3">
    <property type="entry name" value="PROTEIN EXECUTER 1, CHLOROPLASTIC"/>
    <property type="match status" value="1"/>
</dbReference>
<evidence type="ECO:0000313" key="2">
    <source>
        <dbReference type="EMBL" id="KAK1402082.1"/>
    </source>
</evidence>
<accession>A0AAD8JD09</accession>
<reference evidence="2" key="2">
    <citation type="submission" date="2023-05" db="EMBL/GenBank/DDBJ databases">
        <authorList>
            <person name="Schelkunov M.I."/>
        </authorList>
    </citation>
    <scope>NUCLEOTIDE SEQUENCE</scope>
    <source>
        <strain evidence="2">Hsosn_3</strain>
        <tissue evidence="2">Leaf</tissue>
    </source>
</reference>
<dbReference type="PANTHER" id="PTHR33917">
    <property type="entry name" value="PROTEIN EXECUTER 1, CHLOROPLASTIC"/>
    <property type="match status" value="1"/>
</dbReference>
<feature type="compositionally biased region" description="Basic and acidic residues" evidence="1">
    <location>
        <begin position="234"/>
        <end position="244"/>
    </location>
</feature>
<dbReference type="Pfam" id="PF12014">
    <property type="entry name" value="Cyclin_D1_bind"/>
    <property type="match status" value="1"/>
</dbReference>
<sequence>MASSPSSSPPPNAALSPPRNAAVSPPPSPNLSALLSDSFKIDDSKESKKEPQAVDDSYSFLVGWWFGVSKDSKYPYGHIIQIRADHGRYLARSYSPWQLATAKMGTSLFELYVTSGEESKDKKQAMYLKHRTPSKDGTCVDYVPDLKRLSMPIINLKPAVKSNADIALEGIESFFVALNPRNATSPALQMGLNELRKNADGGSKVQTAIWINFATGNFKEKKIKKTKGQKNRNNKKEKNTWKSEKELRRLPSELERKGCFSFCLTVKEEEDHQSGYNVREGYRAIDHVILDIAECMGNGKPNKKEDQGKFWPVMCSQALNRQPLLSGSTTFNKIEVTVSSDPLNGFYTASNGYLVTEVIQFTRKFGQWQENGETEGPAEDESYDYVEAVKVTGDPDVPAGQVAFRARVGEKYKLHPRSVLEDKFGAVARYKGKGRLTGFQKSQWVDAEVFIIGEEYRKDGFALGNLTDLNSSSSSFCTSADGAVLHI</sequence>
<gene>
    <name evidence="2" type="ORF">POM88_001687</name>
</gene>
<dbReference type="Proteomes" id="UP001237642">
    <property type="component" value="Unassembled WGS sequence"/>
</dbReference>
<dbReference type="AlphaFoldDB" id="A0AAD8JD09"/>
<organism evidence="2 3">
    <name type="scientific">Heracleum sosnowskyi</name>
    <dbReference type="NCBI Taxonomy" id="360622"/>
    <lineage>
        <taxon>Eukaryota</taxon>
        <taxon>Viridiplantae</taxon>
        <taxon>Streptophyta</taxon>
        <taxon>Embryophyta</taxon>
        <taxon>Tracheophyta</taxon>
        <taxon>Spermatophyta</taxon>
        <taxon>Magnoliopsida</taxon>
        <taxon>eudicotyledons</taxon>
        <taxon>Gunneridae</taxon>
        <taxon>Pentapetalae</taxon>
        <taxon>asterids</taxon>
        <taxon>campanulids</taxon>
        <taxon>Apiales</taxon>
        <taxon>Apiaceae</taxon>
        <taxon>Apioideae</taxon>
        <taxon>apioid superclade</taxon>
        <taxon>Tordylieae</taxon>
        <taxon>Tordyliinae</taxon>
        <taxon>Heracleum</taxon>
    </lineage>
</organism>
<evidence type="ECO:0000256" key="1">
    <source>
        <dbReference type="SAM" id="MobiDB-lite"/>
    </source>
</evidence>
<feature type="compositionally biased region" description="Basic residues" evidence="1">
    <location>
        <begin position="223"/>
        <end position="233"/>
    </location>
</feature>
<comment type="caution">
    <text evidence="2">The sequence shown here is derived from an EMBL/GenBank/DDBJ whole genome shotgun (WGS) entry which is preliminary data.</text>
</comment>
<proteinExistence type="predicted"/>
<feature type="region of interest" description="Disordered" evidence="1">
    <location>
        <begin position="223"/>
        <end position="244"/>
    </location>
</feature>
<reference evidence="2" key="1">
    <citation type="submission" date="2023-02" db="EMBL/GenBank/DDBJ databases">
        <title>Genome of toxic invasive species Heracleum sosnowskyi carries increased number of genes despite the absence of recent whole-genome duplications.</title>
        <authorList>
            <person name="Schelkunov M."/>
            <person name="Shtratnikova V."/>
            <person name="Makarenko M."/>
            <person name="Klepikova A."/>
            <person name="Omelchenko D."/>
            <person name="Novikova G."/>
            <person name="Obukhova E."/>
            <person name="Bogdanov V."/>
            <person name="Penin A."/>
            <person name="Logacheva M."/>
        </authorList>
    </citation>
    <scope>NUCLEOTIDE SEQUENCE</scope>
    <source>
        <strain evidence="2">Hsosn_3</strain>
        <tissue evidence="2">Leaf</tissue>
    </source>
</reference>
<name>A0AAD8JD09_9APIA</name>
<evidence type="ECO:0000313" key="3">
    <source>
        <dbReference type="Proteomes" id="UP001237642"/>
    </source>
</evidence>
<protein>
    <submittedName>
        <fullName evidence="2">Protein EXECUTER 1, chloroplastic</fullName>
    </submittedName>
</protein>
<dbReference type="GO" id="GO:0010343">
    <property type="term" value="P:singlet oxygen-mediated programmed cell death"/>
    <property type="evidence" value="ECO:0007669"/>
    <property type="project" value="InterPro"/>
</dbReference>
<dbReference type="InterPro" id="IPR044680">
    <property type="entry name" value="EX1/2"/>
</dbReference>
<feature type="compositionally biased region" description="Low complexity" evidence="1">
    <location>
        <begin position="13"/>
        <end position="23"/>
    </location>
</feature>
<feature type="region of interest" description="Disordered" evidence="1">
    <location>
        <begin position="1"/>
        <end position="31"/>
    </location>
</feature>
<keyword evidence="3" id="KW-1185">Reference proteome</keyword>